<organism evidence="2 3">
    <name type="scientific">Coniochaeta ligniaria NRRL 30616</name>
    <dbReference type="NCBI Taxonomy" id="1408157"/>
    <lineage>
        <taxon>Eukaryota</taxon>
        <taxon>Fungi</taxon>
        <taxon>Dikarya</taxon>
        <taxon>Ascomycota</taxon>
        <taxon>Pezizomycotina</taxon>
        <taxon>Sordariomycetes</taxon>
        <taxon>Sordariomycetidae</taxon>
        <taxon>Coniochaetales</taxon>
        <taxon>Coniochaetaceae</taxon>
        <taxon>Coniochaeta</taxon>
    </lineage>
</organism>
<proteinExistence type="predicted"/>
<sequence>MASNRDHVDTSGCDKDSDFVWSNDALRSVSGDWNWHTDGSRGKGLRAEAVAMPWQLRQLGLRCHPHGFVDITLGCAGRAAVLVSAAFNTCLLLYIRLGIALWFNAHMPPVP</sequence>
<dbReference type="Proteomes" id="UP000182658">
    <property type="component" value="Unassembled WGS sequence"/>
</dbReference>
<accession>A0A1J7J4P1</accession>
<name>A0A1J7J4P1_9PEZI</name>
<evidence type="ECO:0000256" key="1">
    <source>
        <dbReference type="SAM" id="Phobius"/>
    </source>
</evidence>
<keyword evidence="1" id="KW-0812">Transmembrane</keyword>
<feature type="transmembrane region" description="Helical" evidence="1">
    <location>
        <begin position="79"/>
        <end position="103"/>
    </location>
</feature>
<reference evidence="2 3" key="1">
    <citation type="submission" date="2016-10" db="EMBL/GenBank/DDBJ databases">
        <title>Draft genome sequence of Coniochaeta ligniaria NRRL30616, a lignocellulolytic fungus for bioabatement of inhibitors in plant biomass hydrolysates.</title>
        <authorList>
            <consortium name="DOE Joint Genome Institute"/>
            <person name="Jimenez D.J."/>
            <person name="Hector R.E."/>
            <person name="Riley R."/>
            <person name="Sun H."/>
            <person name="Grigoriev I.V."/>
            <person name="Van Elsas J.D."/>
            <person name="Nichols N.N."/>
        </authorList>
    </citation>
    <scope>NUCLEOTIDE SEQUENCE [LARGE SCALE GENOMIC DNA]</scope>
    <source>
        <strain evidence="2 3">NRRL 30616</strain>
    </source>
</reference>
<keyword evidence="1" id="KW-0472">Membrane</keyword>
<dbReference type="EMBL" id="KV875114">
    <property type="protein sequence ID" value="OIW22458.1"/>
    <property type="molecule type" value="Genomic_DNA"/>
</dbReference>
<gene>
    <name evidence="2" type="ORF">CONLIGDRAFT_687566</name>
</gene>
<dbReference type="AlphaFoldDB" id="A0A1J7J4P1"/>
<keyword evidence="1" id="KW-1133">Transmembrane helix</keyword>
<keyword evidence="3" id="KW-1185">Reference proteome</keyword>
<protein>
    <submittedName>
        <fullName evidence="2">Uncharacterized protein</fullName>
    </submittedName>
</protein>
<evidence type="ECO:0000313" key="2">
    <source>
        <dbReference type="EMBL" id="OIW22458.1"/>
    </source>
</evidence>
<dbReference type="InParanoid" id="A0A1J7J4P1"/>
<evidence type="ECO:0000313" key="3">
    <source>
        <dbReference type="Proteomes" id="UP000182658"/>
    </source>
</evidence>